<dbReference type="Gene3D" id="3.30.160.540">
    <property type="match status" value="1"/>
</dbReference>
<dbReference type="InterPro" id="IPR016098">
    <property type="entry name" value="CAP/MinC_C"/>
</dbReference>
<dbReference type="PANTHER" id="PTHR34108">
    <property type="entry name" value="SEPTUM SITE-DETERMINING PROTEIN MINC"/>
    <property type="match status" value="1"/>
</dbReference>
<feature type="domain" description="Septum site-determining protein MinC N-terminal" evidence="8">
    <location>
        <begin position="7"/>
        <end position="84"/>
    </location>
</feature>
<gene>
    <name evidence="6 9" type="primary">minC</name>
    <name evidence="9" type="ORF">OEV98_10600</name>
</gene>
<keyword evidence="3 6" id="KW-0717">Septation</keyword>
<dbReference type="GO" id="GO:0000917">
    <property type="term" value="P:division septum assembly"/>
    <property type="evidence" value="ECO:0007669"/>
    <property type="project" value="UniProtKB-KW"/>
</dbReference>
<dbReference type="InterPro" id="IPR055219">
    <property type="entry name" value="MinC_N_1"/>
</dbReference>
<dbReference type="EMBL" id="JAOUSF010000003">
    <property type="protein sequence ID" value="MCU9614010.1"/>
    <property type="molecule type" value="Genomic_DNA"/>
</dbReference>
<dbReference type="GO" id="GO:0000902">
    <property type="term" value="P:cell morphogenesis"/>
    <property type="evidence" value="ECO:0007669"/>
    <property type="project" value="InterPro"/>
</dbReference>
<comment type="caution">
    <text evidence="9">The sequence shown here is derived from an EMBL/GenBank/DDBJ whole genome shotgun (WGS) entry which is preliminary data.</text>
</comment>
<dbReference type="Gene3D" id="2.160.20.70">
    <property type="match status" value="1"/>
</dbReference>
<comment type="subunit">
    <text evidence="5 6">Interacts with MinD and FtsZ.</text>
</comment>
<dbReference type="AlphaFoldDB" id="A0AAE3IXV2"/>
<name>A0AAE3IXV2_9BACI</name>
<dbReference type="GO" id="GO:1901891">
    <property type="term" value="P:regulation of cell septum assembly"/>
    <property type="evidence" value="ECO:0007669"/>
    <property type="project" value="InterPro"/>
</dbReference>
<feature type="domain" description="Septum formation inhibitor MinC C-terminal" evidence="7">
    <location>
        <begin position="105"/>
        <end position="205"/>
    </location>
</feature>
<organism evidence="9 10">
    <name type="scientific">Perspicuibacillus lycopersici</name>
    <dbReference type="NCBI Taxonomy" id="1325689"/>
    <lineage>
        <taxon>Bacteria</taxon>
        <taxon>Bacillati</taxon>
        <taxon>Bacillota</taxon>
        <taxon>Bacilli</taxon>
        <taxon>Bacillales</taxon>
        <taxon>Bacillaceae</taxon>
        <taxon>Perspicuibacillus</taxon>
    </lineage>
</organism>
<evidence type="ECO:0000256" key="6">
    <source>
        <dbReference type="HAMAP-Rule" id="MF_00267"/>
    </source>
</evidence>
<comment type="function">
    <text evidence="6">Cell division inhibitor that blocks the formation of polar Z ring septums. Rapidly oscillates between the poles of the cell to destabilize FtsZ filaments that have formed before they mature into polar Z rings. Prevents FtsZ polymerization.</text>
</comment>
<sequence length="226" mass="25186">MVKLHNVMIKGTKDGLLLHLDDRCSFSELLNELEDKLLPHQQVNDDSHVLNVRIHTGNRFLSKNQEKKIKEIVGHKKNLQIESIDSNVILKKDAERIKRESEIQVITKIVRSGQILNITGDVLLIGDINPGGKVMASGNIFILGSLKGIAHAGCLGNEEAVICASKMSPTQLRIADCFTRAPDREEDKPQEAECAYVNDAQQIIIDKLIVLKKIRPNLNRFVEGGL</sequence>
<dbReference type="PANTHER" id="PTHR34108:SF1">
    <property type="entry name" value="SEPTUM SITE-DETERMINING PROTEIN MINC"/>
    <property type="match status" value="1"/>
</dbReference>
<keyword evidence="2 6" id="KW-0132">Cell division</keyword>
<evidence type="ECO:0000256" key="5">
    <source>
        <dbReference type="ARBA" id="ARBA00046874"/>
    </source>
</evidence>
<comment type="similarity">
    <text evidence="1 6">Belongs to the MinC family.</text>
</comment>
<evidence type="ECO:0000313" key="10">
    <source>
        <dbReference type="Proteomes" id="UP001209318"/>
    </source>
</evidence>
<evidence type="ECO:0000259" key="7">
    <source>
        <dbReference type="Pfam" id="PF03775"/>
    </source>
</evidence>
<dbReference type="InterPro" id="IPR013033">
    <property type="entry name" value="MinC"/>
</dbReference>
<accession>A0AAE3IXV2</accession>
<dbReference type="SUPFAM" id="SSF63848">
    <property type="entry name" value="Cell-division inhibitor MinC, C-terminal domain"/>
    <property type="match status" value="1"/>
</dbReference>
<dbReference type="NCBIfam" id="TIGR01222">
    <property type="entry name" value="minC"/>
    <property type="match status" value="1"/>
</dbReference>
<dbReference type="InterPro" id="IPR005526">
    <property type="entry name" value="Septum_form_inhib_MinC_C"/>
</dbReference>
<keyword evidence="4 6" id="KW-0131">Cell cycle</keyword>
<protein>
    <recommendedName>
        <fullName evidence="6">Probable septum site-determining protein MinC</fullName>
    </recommendedName>
</protein>
<dbReference type="Pfam" id="PF22642">
    <property type="entry name" value="MinC_N_1"/>
    <property type="match status" value="1"/>
</dbReference>
<evidence type="ECO:0000256" key="1">
    <source>
        <dbReference type="ARBA" id="ARBA00006291"/>
    </source>
</evidence>
<dbReference type="HAMAP" id="MF_00267">
    <property type="entry name" value="MinC"/>
    <property type="match status" value="1"/>
</dbReference>
<evidence type="ECO:0000256" key="3">
    <source>
        <dbReference type="ARBA" id="ARBA00023210"/>
    </source>
</evidence>
<evidence type="ECO:0000313" key="9">
    <source>
        <dbReference type="EMBL" id="MCU9614010.1"/>
    </source>
</evidence>
<reference evidence="9" key="1">
    <citation type="submission" date="2022-10" db="EMBL/GenBank/DDBJ databases">
        <title>Description of Fervidibacillus gen. nov. in the family Fervidibacillaceae fam. nov. with two species, Fervidibacillus albus sp. nov., and Fervidibacillus halotolerans sp. nov., isolated from tidal flat sediments.</title>
        <authorList>
            <person name="Kwon K.K."/>
            <person name="Yang S.-H."/>
        </authorList>
    </citation>
    <scope>NUCLEOTIDE SEQUENCE</scope>
    <source>
        <strain evidence="9">JCM 19140</strain>
    </source>
</reference>
<dbReference type="Proteomes" id="UP001209318">
    <property type="component" value="Unassembled WGS sequence"/>
</dbReference>
<keyword evidence="10" id="KW-1185">Reference proteome</keyword>
<dbReference type="InterPro" id="IPR036145">
    <property type="entry name" value="MinC_C_sf"/>
</dbReference>
<proteinExistence type="inferred from homology"/>
<evidence type="ECO:0000256" key="2">
    <source>
        <dbReference type="ARBA" id="ARBA00022618"/>
    </source>
</evidence>
<evidence type="ECO:0000256" key="4">
    <source>
        <dbReference type="ARBA" id="ARBA00023306"/>
    </source>
</evidence>
<evidence type="ECO:0000259" key="8">
    <source>
        <dbReference type="Pfam" id="PF22642"/>
    </source>
</evidence>
<dbReference type="Pfam" id="PF03775">
    <property type="entry name" value="MinC_C"/>
    <property type="match status" value="1"/>
</dbReference>
<dbReference type="RefSeq" id="WP_263073245.1">
    <property type="nucleotide sequence ID" value="NZ_JAOUSF010000003.1"/>
</dbReference>